<evidence type="ECO:0000313" key="1">
    <source>
        <dbReference type="EMBL" id="MBX53841.1"/>
    </source>
</evidence>
<organism evidence="1">
    <name type="scientific">Rhizophora mucronata</name>
    <name type="common">Asiatic mangrove</name>
    <dbReference type="NCBI Taxonomy" id="61149"/>
    <lineage>
        <taxon>Eukaryota</taxon>
        <taxon>Viridiplantae</taxon>
        <taxon>Streptophyta</taxon>
        <taxon>Embryophyta</taxon>
        <taxon>Tracheophyta</taxon>
        <taxon>Spermatophyta</taxon>
        <taxon>Magnoliopsida</taxon>
        <taxon>eudicotyledons</taxon>
        <taxon>Gunneridae</taxon>
        <taxon>Pentapetalae</taxon>
        <taxon>rosids</taxon>
        <taxon>fabids</taxon>
        <taxon>Malpighiales</taxon>
        <taxon>Rhizophoraceae</taxon>
        <taxon>Rhizophora</taxon>
    </lineage>
</organism>
<dbReference type="EMBL" id="GGEC01073357">
    <property type="protein sequence ID" value="MBX53841.1"/>
    <property type="molecule type" value="Transcribed_RNA"/>
</dbReference>
<name>A0A2P2PGP6_RHIMU</name>
<reference evidence="1" key="1">
    <citation type="submission" date="2018-02" db="EMBL/GenBank/DDBJ databases">
        <title>Rhizophora mucronata_Transcriptome.</title>
        <authorList>
            <person name="Meera S.P."/>
            <person name="Sreeshan A."/>
            <person name="Augustine A."/>
        </authorList>
    </citation>
    <scope>NUCLEOTIDE SEQUENCE</scope>
    <source>
        <tissue evidence="1">Leaf</tissue>
    </source>
</reference>
<protein>
    <submittedName>
        <fullName evidence="1">Uncharacterized protein</fullName>
    </submittedName>
</protein>
<accession>A0A2P2PGP6</accession>
<proteinExistence type="predicted"/>
<sequence length="55" mass="6226">MHCSYCIISCSTAFMPIRSLRMKECCHFSPHILRSNSCMPFLAAWQVGFIIGLSV</sequence>
<dbReference type="AlphaFoldDB" id="A0A2P2PGP6"/>